<dbReference type="InterPro" id="IPR037079">
    <property type="entry name" value="AF2212/PG0164-like_sf"/>
</dbReference>
<protein>
    <recommendedName>
        <fullName evidence="3">DUF1905 domain-containing protein</fullName>
    </recommendedName>
</protein>
<dbReference type="EMBL" id="FNQB01000001">
    <property type="protein sequence ID" value="SDY93020.1"/>
    <property type="molecule type" value="Genomic_DNA"/>
</dbReference>
<evidence type="ECO:0000313" key="1">
    <source>
        <dbReference type="EMBL" id="SDY93020.1"/>
    </source>
</evidence>
<organism evidence="1 2">
    <name type="scientific">Asanoa ishikariensis</name>
    <dbReference type="NCBI Taxonomy" id="137265"/>
    <lineage>
        <taxon>Bacteria</taxon>
        <taxon>Bacillati</taxon>
        <taxon>Actinomycetota</taxon>
        <taxon>Actinomycetes</taxon>
        <taxon>Micromonosporales</taxon>
        <taxon>Micromonosporaceae</taxon>
        <taxon>Asanoa</taxon>
    </lineage>
</organism>
<dbReference type="AlphaFoldDB" id="A0A1H3NWC4"/>
<evidence type="ECO:0008006" key="3">
    <source>
        <dbReference type="Google" id="ProtNLM"/>
    </source>
</evidence>
<dbReference type="STRING" id="137265.SAMN05421684_2376"/>
<sequence length="89" mass="9521">MTDQLDATFTAPIRVDGAFPTYIELPGSHELLGTRKAVKVSGTIDGHPFDSTLMPSGQGPHWLPVRAALKKTVGKEAGAEVTVHLTARR</sequence>
<reference evidence="2" key="1">
    <citation type="submission" date="2016-10" db="EMBL/GenBank/DDBJ databases">
        <authorList>
            <person name="Varghese N."/>
            <person name="Submissions S."/>
        </authorList>
    </citation>
    <scope>NUCLEOTIDE SEQUENCE [LARGE SCALE GENOMIC DNA]</scope>
    <source>
        <strain evidence="2">DSM 44718</strain>
    </source>
</reference>
<dbReference type="InterPro" id="IPR015018">
    <property type="entry name" value="DUF1905"/>
</dbReference>
<dbReference type="Gene3D" id="2.40.30.100">
    <property type="entry name" value="AF2212/PG0164-like"/>
    <property type="match status" value="1"/>
</dbReference>
<name>A0A1H3NWC4_9ACTN</name>
<gene>
    <name evidence="1" type="ORF">SAMN05421684_2376</name>
</gene>
<dbReference type="Proteomes" id="UP000199632">
    <property type="component" value="Unassembled WGS sequence"/>
</dbReference>
<dbReference type="OrthoDB" id="8246703at2"/>
<dbReference type="Pfam" id="PF08922">
    <property type="entry name" value="DUF1905"/>
    <property type="match status" value="1"/>
</dbReference>
<proteinExistence type="predicted"/>
<accession>A0A1H3NWC4</accession>
<dbReference type="SUPFAM" id="SSF141694">
    <property type="entry name" value="AF2212/PG0164-like"/>
    <property type="match status" value="1"/>
</dbReference>
<evidence type="ECO:0000313" key="2">
    <source>
        <dbReference type="Proteomes" id="UP000199632"/>
    </source>
</evidence>
<dbReference type="RefSeq" id="WP_090790091.1">
    <property type="nucleotide sequence ID" value="NZ_BOND01000026.1"/>
</dbReference>
<keyword evidence="2" id="KW-1185">Reference proteome</keyword>